<organism evidence="1 2">
    <name type="scientific">Corynebacterium lactis RW2-5</name>
    <dbReference type="NCBI Taxonomy" id="1408189"/>
    <lineage>
        <taxon>Bacteria</taxon>
        <taxon>Bacillati</taxon>
        <taxon>Actinomycetota</taxon>
        <taxon>Actinomycetes</taxon>
        <taxon>Mycobacteriales</taxon>
        <taxon>Corynebacteriaceae</taxon>
        <taxon>Corynebacterium</taxon>
    </lineage>
</organism>
<dbReference type="NCBIfam" id="NF005115">
    <property type="entry name" value="PRK06547.1"/>
    <property type="match status" value="1"/>
</dbReference>
<dbReference type="PATRIC" id="fig|1408189.4.peg.826"/>
<dbReference type="SUPFAM" id="SSF52540">
    <property type="entry name" value="P-loop containing nucleoside triphosphate hydrolases"/>
    <property type="match status" value="1"/>
</dbReference>
<sequence length="164" mass="18156">MILLIDGRAGSGKTTLAGKFGRILGWPVIHLEDAYPGWGGLAAASDKVASSILNPQLSSAERGFRRWDWYADSFAEWVETPESPSLIIEGCGALSPANLEAAASLGDGQVWGVWVETPTHERFRRAIARDNHFRSHWAMWAQQEDLHIVTHNPRALAEWVIRNG</sequence>
<keyword evidence="2" id="KW-1185">Reference proteome</keyword>
<evidence type="ECO:0000313" key="2">
    <source>
        <dbReference type="Proteomes" id="UP000058446"/>
    </source>
</evidence>
<dbReference type="STRING" id="1408189.CLAC_04130"/>
<reference evidence="1 2" key="1">
    <citation type="submission" date="2013-10" db="EMBL/GenBank/DDBJ databases">
        <title>Complete genome sequence of Corynebacterium lactis DSM 45799(T), isolated from raw cow milk.</title>
        <authorList>
            <person name="Ruckert C."/>
            <person name="Albersmeier A."/>
            <person name="Lipski A."/>
            <person name="Kalinowski J."/>
        </authorList>
    </citation>
    <scope>NUCLEOTIDE SEQUENCE [LARGE SCALE GENOMIC DNA]</scope>
    <source>
        <strain evidence="1 2">RW2-5</strain>
    </source>
</reference>
<dbReference type="KEGG" id="clw:CLAC_04130"/>
<dbReference type="AlphaFoldDB" id="A0A0K2GZW8"/>
<dbReference type="InterPro" id="IPR027417">
    <property type="entry name" value="P-loop_NTPase"/>
</dbReference>
<dbReference type="Proteomes" id="UP000058446">
    <property type="component" value="Chromosome"/>
</dbReference>
<gene>
    <name evidence="1" type="ORF">CLAC_04130</name>
</gene>
<dbReference type="EMBL" id="CP006841">
    <property type="protein sequence ID" value="ALA67026.1"/>
    <property type="molecule type" value="Genomic_DNA"/>
</dbReference>
<name>A0A0K2GZW8_9CORY</name>
<dbReference type="RefSeq" id="WP_053411809.1">
    <property type="nucleotide sequence ID" value="NZ_CP006841.1"/>
</dbReference>
<proteinExistence type="predicted"/>
<dbReference type="Gene3D" id="3.40.50.300">
    <property type="entry name" value="P-loop containing nucleotide triphosphate hydrolases"/>
    <property type="match status" value="1"/>
</dbReference>
<accession>A0A0K2GZW8</accession>
<evidence type="ECO:0000313" key="1">
    <source>
        <dbReference type="EMBL" id="ALA67026.1"/>
    </source>
</evidence>
<protein>
    <submittedName>
        <fullName evidence="1">Para-aminobenzoate synthase</fullName>
    </submittedName>
</protein>
<dbReference type="OrthoDB" id="3237545at2"/>